<evidence type="ECO:0000256" key="1">
    <source>
        <dbReference type="SAM" id="SignalP"/>
    </source>
</evidence>
<accession>A0A7C9LQL3</accession>
<protein>
    <recommendedName>
        <fullName evidence="2">Thiol:disulfide interchange protein DsbD N-terminal domain-containing protein</fullName>
    </recommendedName>
</protein>
<keyword evidence="1" id="KW-0732">Signal</keyword>
<reference evidence="3 4" key="1">
    <citation type="submission" date="2019-06" db="EMBL/GenBank/DDBJ databases">
        <title>Enrichment of Autotrophic Halophilic Microorganisms from Red Sea Brine Pool Using Microbial Electrosynthesis System.</title>
        <authorList>
            <person name="Alqahtani M.F."/>
            <person name="Bajracharya S."/>
            <person name="Katuri K.P."/>
            <person name="Ali M."/>
            <person name="Saikaly P.E."/>
        </authorList>
    </citation>
    <scope>NUCLEOTIDE SEQUENCE [LARGE SCALE GENOMIC DNA]</scope>
    <source>
        <strain evidence="3">MES6</strain>
    </source>
</reference>
<dbReference type="RefSeq" id="WP_273248268.1">
    <property type="nucleotide sequence ID" value="NZ_VENJ01000004.1"/>
</dbReference>
<dbReference type="Proteomes" id="UP000483078">
    <property type="component" value="Unassembled WGS sequence"/>
</dbReference>
<gene>
    <name evidence="3" type="ORF">FH759_03230</name>
</gene>
<dbReference type="AlphaFoldDB" id="A0A7C9LQL3"/>
<sequence length="273" mass="29160">MTCSAPRALCRLLILFCALFILPVPSTAQEGMARLTVLPGWRSDEGVHIAALHVTLAPGWKTYWRAPGDAGIPPEIDLRGAQNLAGVAPVWPTPVVFWQNGMRSIGYKNDLVLPLRVAAQSPGQDITLAGRVTMGVCEDICIPFTVSFDTTLPAGQTRPDPRIIEALKNRPLSAEKAGVRDVRCTITPTADGIEIAAEITMPAAGGTETVVLETDDPQIWVAEADSVRKGGVLHAKTELAHVYGDAFAVNRAGLRLTVLGKDRAVDIKGCPAR</sequence>
<feature type="domain" description="Thiol:disulfide interchange protein DsbD N-terminal" evidence="2">
    <location>
        <begin position="47"/>
        <end position="151"/>
    </location>
</feature>
<evidence type="ECO:0000313" key="3">
    <source>
        <dbReference type="EMBL" id="MTJ03696.1"/>
    </source>
</evidence>
<proteinExistence type="predicted"/>
<comment type="caution">
    <text evidence="3">The sequence shown here is derived from an EMBL/GenBank/DDBJ whole genome shotgun (WGS) entry which is preliminary data.</text>
</comment>
<dbReference type="Pfam" id="PF11412">
    <property type="entry name" value="DsbD_N"/>
    <property type="match status" value="1"/>
</dbReference>
<feature type="chain" id="PRO_5028797996" description="Thiol:disulfide interchange protein DsbD N-terminal domain-containing protein" evidence="1">
    <location>
        <begin position="29"/>
        <end position="273"/>
    </location>
</feature>
<organism evidence="3 4">
    <name type="scientific">Sediminimonas qiaohouensis</name>
    <dbReference type="NCBI Taxonomy" id="552061"/>
    <lineage>
        <taxon>Bacteria</taxon>
        <taxon>Pseudomonadati</taxon>
        <taxon>Pseudomonadota</taxon>
        <taxon>Alphaproteobacteria</taxon>
        <taxon>Rhodobacterales</taxon>
        <taxon>Roseobacteraceae</taxon>
        <taxon>Sediminimonas</taxon>
    </lineage>
</organism>
<name>A0A7C9LQL3_9RHOB</name>
<dbReference type="EMBL" id="VENJ01000004">
    <property type="protein sequence ID" value="MTJ03696.1"/>
    <property type="molecule type" value="Genomic_DNA"/>
</dbReference>
<evidence type="ECO:0000313" key="4">
    <source>
        <dbReference type="Proteomes" id="UP000483078"/>
    </source>
</evidence>
<dbReference type="InterPro" id="IPR028250">
    <property type="entry name" value="DsbDN"/>
</dbReference>
<feature type="signal peptide" evidence="1">
    <location>
        <begin position="1"/>
        <end position="28"/>
    </location>
</feature>
<evidence type="ECO:0000259" key="2">
    <source>
        <dbReference type="Pfam" id="PF11412"/>
    </source>
</evidence>